<evidence type="ECO:0008006" key="4">
    <source>
        <dbReference type="Google" id="ProtNLM"/>
    </source>
</evidence>
<evidence type="ECO:0000256" key="1">
    <source>
        <dbReference type="SAM" id="MobiDB-lite"/>
    </source>
</evidence>
<dbReference type="EMBL" id="WNYA01000136">
    <property type="protein sequence ID" value="KAG8549773.1"/>
    <property type="molecule type" value="Genomic_DNA"/>
</dbReference>
<dbReference type="Proteomes" id="UP000824782">
    <property type="component" value="Unassembled WGS sequence"/>
</dbReference>
<feature type="compositionally biased region" description="Polar residues" evidence="1">
    <location>
        <begin position="30"/>
        <end position="52"/>
    </location>
</feature>
<reference evidence="2" key="1">
    <citation type="thesis" date="2020" institute="ProQuest LLC" country="789 East Eisenhower Parkway, Ann Arbor, MI, USA">
        <title>Comparative Genomics and Chromosome Evolution.</title>
        <authorList>
            <person name="Mudd A.B."/>
        </authorList>
    </citation>
    <scope>NUCLEOTIDE SEQUENCE</scope>
    <source>
        <strain evidence="2">237g6f4</strain>
        <tissue evidence="2">Blood</tissue>
    </source>
</reference>
<name>A0AAV6ZTZ5_ENGPU</name>
<evidence type="ECO:0000313" key="2">
    <source>
        <dbReference type="EMBL" id="KAG8549773.1"/>
    </source>
</evidence>
<dbReference type="AlphaFoldDB" id="A0AAV6ZTZ5"/>
<comment type="caution">
    <text evidence="2">The sequence shown here is derived from an EMBL/GenBank/DDBJ whole genome shotgun (WGS) entry which is preliminary data.</text>
</comment>
<organism evidence="2 3">
    <name type="scientific">Engystomops pustulosus</name>
    <name type="common">Tungara frog</name>
    <name type="synonym">Physalaemus pustulosus</name>
    <dbReference type="NCBI Taxonomy" id="76066"/>
    <lineage>
        <taxon>Eukaryota</taxon>
        <taxon>Metazoa</taxon>
        <taxon>Chordata</taxon>
        <taxon>Craniata</taxon>
        <taxon>Vertebrata</taxon>
        <taxon>Euteleostomi</taxon>
        <taxon>Amphibia</taxon>
        <taxon>Batrachia</taxon>
        <taxon>Anura</taxon>
        <taxon>Neobatrachia</taxon>
        <taxon>Hyloidea</taxon>
        <taxon>Leptodactylidae</taxon>
        <taxon>Leiuperinae</taxon>
        <taxon>Engystomops</taxon>
    </lineage>
</organism>
<gene>
    <name evidence="2" type="ORF">GDO81_019794</name>
</gene>
<protein>
    <recommendedName>
        <fullName evidence="4">MHC class I antigen</fullName>
    </recommendedName>
</protein>
<proteinExistence type="predicted"/>
<keyword evidence="3" id="KW-1185">Reference proteome</keyword>
<feature type="region of interest" description="Disordered" evidence="1">
    <location>
        <begin position="1"/>
        <end position="61"/>
    </location>
</feature>
<sequence>MYCPGRRWRSRDRDIPARSRHRTGPDISRTGVQRTRATEVTSTGTRATQPEVSKTRDTEPEVYRTRATELRALEPDVSRTRNIEQGLYRTRASEHLTCRAK</sequence>
<feature type="compositionally biased region" description="Basic residues" evidence="1">
    <location>
        <begin position="1"/>
        <end position="10"/>
    </location>
</feature>
<evidence type="ECO:0000313" key="3">
    <source>
        <dbReference type="Proteomes" id="UP000824782"/>
    </source>
</evidence>
<accession>A0AAV6ZTZ5</accession>